<keyword evidence="1 3" id="KW-0489">Methyltransferase</keyword>
<comment type="similarity">
    <text evidence="1">Belongs to the RlmJ family.</text>
</comment>
<comment type="subunit">
    <text evidence="1">Monomer.</text>
</comment>
<keyword evidence="1" id="KW-0698">rRNA processing</keyword>
<name>A0A272ENZ6_9RHOO</name>
<reference evidence="3 4" key="2">
    <citation type="submission" date="2017-07" db="EMBL/GenBank/DDBJ databases">
        <title>Candidatus Dactylopiibacterium carminicum, a nitrogen-fixing symbiont of the cochineal insect Dactylopius coccus and Dactylopius opuntiae (Hemiptera: Coccoidea: Dactylopiidae).</title>
        <authorList>
            <person name="Vera A."/>
        </authorList>
    </citation>
    <scope>NUCLEOTIDE SEQUENCE [LARGE SCALE GENOMIC DNA]</scope>
    <source>
        <strain evidence="3 4">NFDCM</strain>
    </source>
</reference>
<dbReference type="PANTHER" id="PTHR37426:SF1">
    <property type="entry name" value="RIBOSOMAL RNA LARGE SUBUNIT METHYLTRANSFERASE J"/>
    <property type="match status" value="1"/>
</dbReference>
<keyword evidence="1 3" id="KW-0808">Transferase</keyword>
<dbReference type="GO" id="GO:0003723">
    <property type="term" value="F:RNA binding"/>
    <property type="evidence" value="ECO:0007669"/>
    <property type="project" value="UniProtKB-UniRule"/>
</dbReference>
<dbReference type="InterPro" id="IPR007473">
    <property type="entry name" value="RlmJ"/>
</dbReference>
<evidence type="ECO:0000313" key="3">
    <source>
        <dbReference type="EMBL" id="PAS91823.1"/>
    </source>
</evidence>
<feature type="binding site" evidence="1">
    <location>
        <position position="165"/>
    </location>
    <ligand>
        <name>S-adenosyl-L-methionine</name>
        <dbReference type="ChEBI" id="CHEBI:59789"/>
    </ligand>
</feature>
<feature type="active site" description="Proton acceptor" evidence="1">
    <location>
        <position position="165"/>
    </location>
</feature>
<dbReference type="Gene3D" id="3.40.50.150">
    <property type="entry name" value="Vaccinia Virus protein VP39"/>
    <property type="match status" value="1"/>
</dbReference>
<dbReference type="InterPro" id="IPR029063">
    <property type="entry name" value="SAM-dependent_MTases_sf"/>
</dbReference>
<evidence type="ECO:0000313" key="2">
    <source>
        <dbReference type="EMBL" id="KAF7598148.1"/>
    </source>
</evidence>
<dbReference type="RefSeq" id="WP_095525619.1">
    <property type="nucleotide sequence ID" value="NZ_MDUX01000061.1"/>
</dbReference>
<keyword evidence="5" id="KW-1185">Reference proteome</keyword>
<feature type="binding site" evidence="1">
    <location>
        <position position="19"/>
    </location>
    <ligand>
        <name>S-adenosyl-L-methionine</name>
        <dbReference type="ChEBI" id="CHEBI:59789"/>
    </ligand>
</feature>
<dbReference type="AlphaFoldDB" id="A0A272ENZ6"/>
<dbReference type="EMBL" id="MDUX01000061">
    <property type="protein sequence ID" value="KAF7598148.1"/>
    <property type="molecule type" value="Genomic_DNA"/>
</dbReference>
<accession>A0A272ENZ6</accession>
<dbReference type="GO" id="GO:0036307">
    <property type="term" value="F:23S rRNA (adenine(2030)-N(6))-methyltransferase activity"/>
    <property type="evidence" value="ECO:0007669"/>
    <property type="project" value="UniProtKB-UniRule"/>
</dbReference>
<evidence type="ECO:0000256" key="1">
    <source>
        <dbReference type="HAMAP-Rule" id="MF_00934"/>
    </source>
</evidence>
<dbReference type="OrthoDB" id="9791274at2"/>
<sequence>MLSYRHSYHAGNHADVLKHTILLQLLEHLGKKDKAYWVVDTHAGAGLYALDSPHAEKLGEYREGIGRLWERSDLPLALAHYVAQVRACNPDGSLRAYPGSPWLTQQALRSQDRLRLCELHSTDLRLLDEYLGHTDKQTQIFGEDGFSRLKALLPPPSRRGLVLIDPSYELREDYARVCEALKDSLSRFATGTYAIWFPLLSRPESRHLASKLKTIAGRDWLYAAFCVREPQAEGSGMYGSGMFIVNPPWTLAKTLELELPFLQKTLAQGPGAHHVLEQHVS</sequence>
<feature type="binding site" evidence="1">
    <location>
        <position position="118"/>
    </location>
    <ligand>
        <name>S-adenosyl-L-methionine</name>
        <dbReference type="ChEBI" id="CHEBI:59789"/>
    </ligand>
</feature>
<reference evidence="2 5" key="1">
    <citation type="submission" date="2016-08" db="EMBL/GenBank/DDBJ databases">
        <title>Candidatus Dactylopiibacterium carminicum genome sequence.</title>
        <authorList>
            <person name="Ramirez-Puebla S.T."/>
            <person name="Ormeno-Orrillo E."/>
            <person name="Vera-Ponce De Leon A."/>
            <person name="Luis L."/>
            <person name="Sanchez-Flores A."/>
            <person name="Monica R."/>
            <person name="Martinez-Romero E."/>
        </authorList>
    </citation>
    <scope>NUCLEOTIDE SEQUENCE [LARGE SCALE GENOMIC DNA]</scope>
    <source>
        <strain evidence="2">END1</strain>
    </source>
</reference>
<evidence type="ECO:0000313" key="5">
    <source>
        <dbReference type="Proteomes" id="UP000623509"/>
    </source>
</evidence>
<dbReference type="EC" id="2.1.1.266" evidence="1"/>
<feature type="site" description="Interaction with substrate rRNA" evidence="1">
    <location>
        <position position="4"/>
    </location>
</feature>
<comment type="catalytic activity">
    <reaction evidence="1">
        <text>adenosine(2030) in 23S rRNA + S-adenosyl-L-methionine = N(6)-methyladenosine(2030) in 23S rRNA + S-adenosyl-L-homocysteine + H(+)</text>
        <dbReference type="Rhea" id="RHEA:43736"/>
        <dbReference type="Rhea" id="RHEA-COMP:10668"/>
        <dbReference type="Rhea" id="RHEA-COMP:10669"/>
        <dbReference type="ChEBI" id="CHEBI:15378"/>
        <dbReference type="ChEBI" id="CHEBI:57856"/>
        <dbReference type="ChEBI" id="CHEBI:59789"/>
        <dbReference type="ChEBI" id="CHEBI:74411"/>
        <dbReference type="ChEBI" id="CHEBI:74449"/>
        <dbReference type="EC" id="2.1.1.266"/>
    </reaction>
</comment>
<dbReference type="EMBL" id="NMRN01000058">
    <property type="protein sequence ID" value="PAS91823.1"/>
    <property type="molecule type" value="Genomic_DNA"/>
</dbReference>
<feature type="binding site" evidence="1">
    <location>
        <begin position="144"/>
        <end position="145"/>
    </location>
    <ligand>
        <name>S-adenosyl-L-methionine</name>
        <dbReference type="ChEBI" id="CHEBI:59789"/>
    </ligand>
</feature>
<dbReference type="Pfam" id="PF04378">
    <property type="entry name" value="RsmJ"/>
    <property type="match status" value="1"/>
</dbReference>
<comment type="caution">
    <text evidence="3">The sequence shown here is derived from an EMBL/GenBank/DDBJ whole genome shotgun (WGS) entry which is preliminary data.</text>
</comment>
<dbReference type="PANTHER" id="PTHR37426">
    <property type="entry name" value="RIBOSOMAL RNA LARGE SUBUNIT METHYLTRANSFERASE J"/>
    <property type="match status" value="1"/>
</dbReference>
<evidence type="ECO:0000313" key="4">
    <source>
        <dbReference type="Proteomes" id="UP000216107"/>
    </source>
</evidence>
<proteinExistence type="inferred from homology"/>
<organism evidence="3 4">
    <name type="scientific">Candidatus Dactylopiibacterium carminicum</name>
    <dbReference type="NCBI Taxonomy" id="857335"/>
    <lineage>
        <taxon>Bacteria</taxon>
        <taxon>Pseudomonadati</taxon>
        <taxon>Pseudomonadota</taxon>
        <taxon>Betaproteobacteria</taxon>
        <taxon>Rhodocyclales</taxon>
        <taxon>Rhodocyclaceae</taxon>
        <taxon>Candidatus Dactylopiibacterium</taxon>
    </lineage>
</organism>
<gene>
    <name evidence="1" type="primary">rlmJ</name>
    <name evidence="2" type="ORF">BGI27_14805</name>
    <name evidence="3" type="ORF">CGU29_14290</name>
</gene>
<dbReference type="GO" id="GO:0005829">
    <property type="term" value="C:cytosol"/>
    <property type="evidence" value="ECO:0007669"/>
    <property type="project" value="TreeGrafter"/>
</dbReference>
<feature type="binding site" evidence="1">
    <location>
        <position position="100"/>
    </location>
    <ligand>
        <name>S-adenosyl-L-methionine</name>
        <dbReference type="ChEBI" id="CHEBI:59789"/>
    </ligand>
</feature>
<keyword evidence="1" id="KW-0949">S-adenosyl-L-methionine</keyword>
<comment type="function">
    <text evidence="1">Specifically methylates the adenine in position 2030 of 23S rRNA.</text>
</comment>
<feature type="binding site" evidence="1">
    <location>
        <position position="42"/>
    </location>
    <ligand>
        <name>S-adenosyl-L-methionine</name>
        <dbReference type="ChEBI" id="CHEBI:59789"/>
    </ligand>
</feature>
<dbReference type="Proteomes" id="UP000216107">
    <property type="component" value="Unassembled WGS sequence"/>
</dbReference>
<dbReference type="GO" id="GO:0070475">
    <property type="term" value="P:rRNA base methylation"/>
    <property type="evidence" value="ECO:0007669"/>
    <property type="project" value="UniProtKB-UniRule"/>
</dbReference>
<keyword evidence="1" id="KW-0694">RNA-binding</keyword>
<dbReference type="HAMAP" id="MF_00934">
    <property type="entry name" value="23SrRNA_methyltr_J"/>
    <property type="match status" value="1"/>
</dbReference>
<dbReference type="SUPFAM" id="SSF53335">
    <property type="entry name" value="S-adenosyl-L-methionine-dependent methyltransferases"/>
    <property type="match status" value="1"/>
</dbReference>
<dbReference type="Proteomes" id="UP000623509">
    <property type="component" value="Unassembled WGS sequence"/>
</dbReference>
<protein>
    <recommendedName>
        <fullName evidence="1">Ribosomal RNA large subunit methyltransferase J</fullName>
        <ecNumber evidence="1">2.1.1.266</ecNumber>
    </recommendedName>
    <alternativeName>
        <fullName evidence="1">23S rRNA (adenine(2030)-N6)-methyltransferase</fullName>
    </alternativeName>
    <alternativeName>
        <fullName evidence="1">23S rRNA m6A2030 methyltransferase</fullName>
    </alternativeName>
</protein>